<dbReference type="EMBL" id="APND01000005">
    <property type="protein sequence ID" value="MES1930728.1"/>
    <property type="molecule type" value="Genomic_DNA"/>
</dbReference>
<dbReference type="InterPro" id="IPR001478">
    <property type="entry name" value="PDZ"/>
</dbReference>
<evidence type="ECO:0000256" key="3">
    <source>
        <dbReference type="ARBA" id="ARBA00022670"/>
    </source>
</evidence>
<keyword evidence="5" id="KW-0677">Repeat</keyword>
<evidence type="ECO:0000256" key="9">
    <source>
        <dbReference type="SAM" id="SignalP"/>
    </source>
</evidence>
<evidence type="ECO:0000256" key="2">
    <source>
        <dbReference type="ARBA" id="ARBA00010541"/>
    </source>
</evidence>
<feature type="domain" description="PDZ" evidence="10">
    <location>
        <begin position="266"/>
        <end position="354"/>
    </location>
</feature>
<evidence type="ECO:0000256" key="6">
    <source>
        <dbReference type="ARBA" id="ARBA00022764"/>
    </source>
</evidence>
<evidence type="ECO:0000256" key="5">
    <source>
        <dbReference type="ARBA" id="ARBA00022737"/>
    </source>
</evidence>
<keyword evidence="3" id="KW-0645">Protease</keyword>
<dbReference type="InterPro" id="IPR011782">
    <property type="entry name" value="Pept_S1C_Do"/>
</dbReference>
<dbReference type="NCBIfam" id="TIGR02037">
    <property type="entry name" value="degP_htrA_DO"/>
    <property type="match status" value="1"/>
</dbReference>
<evidence type="ECO:0000313" key="11">
    <source>
        <dbReference type="EMBL" id="MES1930728.1"/>
    </source>
</evidence>
<evidence type="ECO:0000256" key="1">
    <source>
        <dbReference type="ARBA" id="ARBA00004418"/>
    </source>
</evidence>
<accession>A0ABV2B5L9</accession>
<dbReference type="InterPro" id="IPR009003">
    <property type="entry name" value="Peptidase_S1_PA"/>
</dbReference>
<evidence type="ECO:0000313" key="12">
    <source>
        <dbReference type="Proteomes" id="UP001460888"/>
    </source>
</evidence>
<dbReference type="Pfam" id="PF13365">
    <property type="entry name" value="Trypsin_2"/>
    <property type="match status" value="1"/>
</dbReference>
<dbReference type="PANTHER" id="PTHR22939">
    <property type="entry name" value="SERINE PROTEASE FAMILY S1C HTRA-RELATED"/>
    <property type="match status" value="1"/>
</dbReference>
<dbReference type="Pfam" id="PF17820">
    <property type="entry name" value="PDZ_6"/>
    <property type="match status" value="1"/>
</dbReference>
<comment type="subcellular location">
    <subcellularLocation>
        <location evidence="1">Periplasm</location>
    </subcellularLocation>
</comment>
<keyword evidence="7" id="KW-0378">Hydrolase</keyword>
<reference evidence="11 12" key="1">
    <citation type="submission" date="2013-03" db="EMBL/GenBank/DDBJ databases">
        <title>Salinisphaera dokdonensis CL-ES53 Genome Sequencing.</title>
        <authorList>
            <person name="Li C."/>
            <person name="Lai Q."/>
            <person name="Shao Z."/>
        </authorList>
    </citation>
    <scope>NUCLEOTIDE SEQUENCE [LARGE SCALE GENOMIC DNA]</scope>
    <source>
        <strain evidence="11 12">CL-ES53</strain>
    </source>
</reference>
<feature type="signal peptide" evidence="9">
    <location>
        <begin position="1"/>
        <end position="27"/>
    </location>
</feature>
<dbReference type="InterPro" id="IPR041489">
    <property type="entry name" value="PDZ_6"/>
</dbReference>
<dbReference type="Gene3D" id="2.30.42.10">
    <property type="match status" value="2"/>
</dbReference>
<dbReference type="InterPro" id="IPR001940">
    <property type="entry name" value="Peptidase_S1C"/>
</dbReference>
<feature type="chain" id="PRO_5046397853" evidence="9">
    <location>
        <begin position="28"/>
        <end position="471"/>
    </location>
</feature>
<name>A0ABV2B5L9_9GAMM</name>
<evidence type="ECO:0000256" key="7">
    <source>
        <dbReference type="ARBA" id="ARBA00022801"/>
    </source>
</evidence>
<keyword evidence="12" id="KW-1185">Reference proteome</keyword>
<evidence type="ECO:0000259" key="10">
    <source>
        <dbReference type="PROSITE" id="PS50106"/>
    </source>
</evidence>
<keyword evidence="6" id="KW-0574">Periplasm</keyword>
<evidence type="ECO:0000256" key="8">
    <source>
        <dbReference type="ARBA" id="ARBA00022825"/>
    </source>
</evidence>
<keyword evidence="8" id="KW-0720">Serine protease</keyword>
<gene>
    <name evidence="11" type="ORF">SADO_15809</name>
</gene>
<dbReference type="Pfam" id="PF13180">
    <property type="entry name" value="PDZ_2"/>
    <property type="match status" value="1"/>
</dbReference>
<dbReference type="SMART" id="SM00228">
    <property type="entry name" value="PDZ"/>
    <property type="match status" value="2"/>
</dbReference>
<dbReference type="Gene3D" id="2.40.10.120">
    <property type="match status" value="1"/>
</dbReference>
<dbReference type="Proteomes" id="UP001460888">
    <property type="component" value="Unassembled WGS sequence"/>
</dbReference>
<protein>
    <submittedName>
        <fullName evidence="11">Peptidase Do</fullName>
    </submittedName>
</protein>
<proteinExistence type="inferred from homology"/>
<organism evidence="11 12">
    <name type="scientific">Salinisphaera dokdonensis CL-ES53</name>
    <dbReference type="NCBI Taxonomy" id="1304272"/>
    <lineage>
        <taxon>Bacteria</taxon>
        <taxon>Pseudomonadati</taxon>
        <taxon>Pseudomonadota</taxon>
        <taxon>Gammaproteobacteria</taxon>
        <taxon>Salinisphaerales</taxon>
        <taxon>Salinisphaeraceae</taxon>
        <taxon>Salinisphaera</taxon>
    </lineage>
</organism>
<dbReference type="PROSITE" id="PS50106">
    <property type="entry name" value="PDZ"/>
    <property type="match status" value="2"/>
</dbReference>
<feature type="domain" description="PDZ" evidence="10">
    <location>
        <begin position="380"/>
        <end position="471"/>
    </location>
</feature>
<dbReference type="RefSeq" id="WP_353113198.1">
    <property type="nucleotide sequence ID" value="NZ_APND01000005.1"/>
</dbReference>
<dbReference type="PRINTS" id="PR00834">
    <property type="entry name" value="PROTEASES2C"/>
</dbReference>
<dbReference type="PANTHER" id="PTHR22939:SF129">
    <property type="entry name" value="SERINE PROTEASE HTRA2, MITOCHONDRIAL"/>
    <property type="match status" value="1"/>
</dbReference>
<dbReference type="CDD" id="cd10839">
    <property type="entry name" value="cpPDZ1_DegP-like"/>
    <property type="match status" value="1"/>
</dbReference>
<dbReference type="SUPFAM" id="SSF50494">
    <property type="entry name" value="Trypsin-like serine proteases"/>
    <property type="match status" value="1"/>
</dbReference>
<dbReference type="InterPro" id="IPR036034">
    <property type="entry name" value="PDZ_sf"/>
</dbReference>
<keyword evidence="4 9" id="KW-0732">Signal</keyword>
<comment type="caution">
    <text evidence="11">The sequence shown here is derived from an EMBL/GenBank/DDBJ whole genome shotgun (WGS) entry which is preliminary data.</text>
</comment>
<comment type="similarity">
    <text evidence="2">Belongs to the peptidase S1C family.</text>
</comment>
<evidence type="ECO:0000256" key="4">
    <source>
        <dbReference type="ARBA" id="ARBA00022729"/>
    </source>
</evidence>
<dbReference type="SUPFAM" id="SSF50156">
    <property type="entry name" value="PDZ domain-like"/>
    <property type="match status" value="2"/>
</dbReference>
<sequence>MTPTASTRFIALVFSCLLFLATSSAQAAVPSGMLAGDQPSLAPMLDKALPAVVNVVVTGKPQQMPDNPLFNDPFFRRFFDMPDQQQQRRAPRQPTAAGSGVVVDADRGFVLTNHHVVKDAEKIVVRLNDNREYDAKLIGDDPETDIAVLEIEADDNLTELPIADSDDLRVGDFVVAIGNPFGLRQTVTSGIVSGLGRHGLGNRYEDFIQTDASINPGNSGGALVNLKGELVGINSAILSRTGGNIGIGFAIPSNLVNSVYRQIAENGEVQRARLGVVGQNLTSDLASAFDLDITQGVVVAQVMPDSPASKAGIKERDVITHVNDKKIDDFSELANAIGLRSPGEKVTVTLMRNGKKRELKATLANAEEMASNSGSDVGSTSELAAGLDGATFGPITEDSAMAGEVEGVVVTDVERGSAAARAGLRPDDIITSINRRAISDVSQLSELAGPDVKQLLLHVRRGQGALFLLIR</sequence>